<accession>A0A7U4DNY5</accession>
<keyword evidence="2" id="KW-1185">Reference proteome</keyword>
<proteinExistence type="predicted"/>
<gene>
    <name evidence="1" type="ordered locus">Despr_1335</name>
</gene>
<name>A0A7U4DNY5_DESPD</name>
<dbReference type="Proteomes" id="UP000006365">
    <property type="component" value="Chromosome"/>
</dbReference>
<protein>
    <submittedName>
        <fullName evidence="1">Uncharacterized protein</fullName>
    </submittedName>
</protein>
<dbReference type="EMBL" id="CP002364">
    <property type="protein sequence ID" value="ADW17499.1"/>
    <property type="molecule type" value="Genomic_DNA"/>
</dbReference>
<evidence type="ECO:0000313" key="1">
    <source>
        <dbReference type="EMBL" id="ADW17499.1"/>
    </source>
</evidence>
<dbReference type="AlphaFoldDB" id="A0A7U4DNY5"/>
<evidence type="ECO:0000313" key="2">
    <source>
        <dbReference type="Proteomes" id="UP000006365"/>
    </source>
</evidence>
<dbReference type="KEGG" id="dpr:Despr_1335"/>
<dbReference type="RefSeq" id="WP_015724041.1">
    <property type="nucleotide sequence ID" value="NC_014972.1"/>
</dbReference>
<sequence>MKSSIFTTPRRGLMGNKALGAEYMPAIAERARRIKAAVREEKQPAANRQMRLPVF</sequence>
<reference evidence="1 2" key="1">
    <citation type="journal article" date="2011" name="Stand. Genomic Sci.">
        <title>Complete genome sequence of Desulfobulbus propionicus type strain (1pr3).</title>
        <authorList>
            <person name="Pagani I."/>
            <person name="Lapidus A."/>
            <person name="Nolan M."/>
            <person name="Lucas S."/>
            <person name="Hammon N."/>
            <person name="Deshpande S."/>
            <person name="Cheng J.F."/>
            <person name="Chertkov O."/>
            <person name="Davenport K."/>
            <person name="Tapia R."/>
            <person name="Han C."/>
            <person name="Goodwin L."/>
            <person name="Pitluck S."/>
            <person name="Liolios K."/>
            <person name="Mavromatis K."/>
            <person name="Ivanova N."/>
            <person name="Mikhailova N."/>
            <person name="Pati A."/>
            <person name="Chen A."/>
            <person name="Palaniappan K."/>
            <person name="Land M."/>
            <person name="Hauser L."/>
            <person name="Chang Y.J."/>
            <person name="Jeffries C.D."/>
            <person name="Detter J.C."/>
            <person name="Brambilla E."/>
            <person name="Kannan K.P."/>
            <person name="Djao O.D."/>
            <person name="Rohde M."/>
            <person name="Pukall R."/>
            <person name="Spring S."/>
            <person name="Goker M."/>
            <person name="Sikorski J."/>
            <person name="Woyke T."/>
            <person name="Bristow J."/>
            <person name="Eisen J.A."/>
            <person name="Markowitz V."/>
            <person name="Hugenholtz P."/>
            <person name="Kyrpides N.C."/>
            <person name="Klenk H.P."/>
        </authorList>
    </citation>
    <scope>NUCLEOTIDE SEQUENCE [LARGE SCALE GENOMIC DNA]</scope>
    <source>
        <strain evidence="2">ATCC 33891 / DSM 2032 / 1pr3</strain>
    </source>
</reference>
<organism evidence="1 2">
    <name type="scientific">Desulfobulbus propionicus (strain ATCC 33891 / DSM 2032 / VKM B-1956 / 1pr3)</name>
    <dbReference type="NCBI Taxonomy" id="577650"/>
    <lineage>
        <taxon>Bacteria</taxon>
        <taxon>Pseudomonadati</taxon>
        <taxon>Thermodesulfobacteriota</taxon>
        <taxon>Desulfobulbia</taxon>
        <taxon>Desulfobulbales</taxon>
        <taxon>Desulfobulbaceae</taxon>
        <taxon>Desulfobulbus</taxon>
    </lineage>
</organism>